<evidence type="ECO:0000256" key="2">
    <source>
        <dbReference type="SAM" id="Phobius"/>
    </source>
</evidence>
<dbReference type="STRING" id="890420.SAMN05216226_11124"/>
<reference evidence="3 4" key="1">
    <citation type="submission" date="2016-10" db="EMBL/GenBank/DDBJ databases">
        <authorList>
            <person name="de Groot N.N."/>
        </authorList>
    </citation>
    <scope>NUCLEOTIDE SEQUENCE [LARGE SCALE GENOMIC DNA]</scope>
    <source>
        <strain evidence="3 4">IBRC-M10015</strain>
    </source>
</reference>
<protein>
    <recommendedName>
        <fullName evidence="5">Phospholipase_D-nuclease N-terminal</fullName>
    </recommendedName>
</protein>
<keyword evidence="2" id="KW-0812">Transmembrane</keyword>
<gene>
    <name evidence="3" type="ORF">SAMN05216226_11124</name>
</gene>
<dbReference type="EMBL" id="FNFC01000011">
    <property type="protein sequence ID" value="SDJ88774.1"/>
    <property type="molecule type" value="Genomic_DNA"/>
</dbReference>
<feature type="compositionally biased region" description="Acidic residues" evidence="1">
    <location>
        <begin position="94"/>
        <end position="104"/>
    </location>
</feature>
<name>A0A1G8XEN0_9EURY</name>
<keyword evidence="4" id="KW-1185">Reference proteome</keyword>
<keyword evidence="2" id="KW-1133">Transmembrane helix</keyword>
<feature type="compositionally biased region" description="Basic and acidic residues" evidence="1">
    <location>
        <begin position="82"/>
        <end position="93"/>
    </location>
</feature>
<sequence>MEWLLVSILVGFPVLALLGAGWYVYRDAPKHGMSPRKWAALAALVPFFGFFAYIFERDDRTTDARDREEMFVDGPFQIHKSRADDTPLARSPEEDIDDEWDDDS</sequence>
<evidence type="ECO:0000313" key="4">
    <source>
        <dbReference type="Proteomes" id="UP000198856"/>
    </source>
</evidence>
<keyword evidence="2" id="KW-0472">Membrane</keyword>
<accession>A0A1G8XEN0</accession>
<proteinExistence type="predicted"/>
<evidence type="ECO:0000313" key="3">
    <source>
        <dbReference type="EMBL" id="SDJ88774.1"/>
    </source>
</evidence>
<dbReference type="AlphaFoldDB" id="A0A1G8XEN0"/>
<feature type="transmembrane region" description="Helical" evidence="2">
    <location>
        <begin position="37"/>
        <end position="55"/>
    </location>
</feature>
<dbReference type="OrthoDB" id="184807at2157"/>
<evidence type="ECO:0000256" key="1">
    <source>
        <dbReference type="SAM" id="MobiDB-lite"/>
    </source>
</evidence>
<feature type="transmembrane region" description="Helical" evidence="2">
    <location>
        <begin position="6"/>
        <end position="25"/>
    </location>
</feature>
<feature type="region of interest" description="Disordered" evidence="1">
    <location>
        <begin position="82"/>
        <end position="104"/>
    </location>
</feature>
<organism evidence="3 4">
    <name type="scientific">Halovenus aranensis</name>
    <dbReference type="NCBI Taxonomy" id="890420"/>
    <lineage>
        <taxon>Archaea</taxon>
        <taxon>Methanobacteriati</taxon>
        <taxon>Methanobacteriota</taxon>
        <taxon>Stenosarchaea group</taxon>
        <taxon>Halobacteria</taxon>
        <taxon>Halobacteriales</taxon>
        <taxon>Haloarculaceae</taxon>
        <taxon>Halovenus</taxon>
    </lineage>
</organism>
<dbReference type="RefSeq" id="WP_092703229.1">
    <property type="nucleotide sequence ID" value="NZ_FNFC01000011.1"/>
</dbReference>
<evidence type="ECO:0008006" key="5">
    <source>
        <dbReference type="Google" id="ProtNLM"/>
    </source>
</evidence>
<dbReference type="Proteomes" id="UP000198856">
    <property type="component" value="Unassembled WGS sequence"/>
</dbReference>